<dbReference type="GO" id="GO:0003677">
    <property type="term" value="F:DNA binding"/>
    <property type="evidence" value="ECO:0007669"/>
    <property type="project" value="UniProtKB-KW"/>
</dbReference>
<name>A0A455W319_ENTAS</name>
<evidence type="ECO:0000313" key="3">
    <source>
        <dbReference type="EMBL" id="BBI97878.1"/>
    </source>
</evidence>
<accession>A0A455W319</accession>
<dbReference type="GO" id="GO:0006355">
    <property type="term" value="P:regulation of DNA-templated transcription"/>
    <property type="evidence" value="ECO:0007669"/>
    <property type="project" value="InterPro"/>
</dbReference>
<organism evidence="3">
    <name type="scientific">Enterobacter asburiae</name>
    <dbReference type="NCBI Taxonomy" id="61645"/>
    <lineage>
        <taxon>Bacteria</taxon>
        <taxon>Pseudomonadati</taxon>
        <taxon>Pseudomonadota</taxon>
        <taxon>Gammaproteobacteria</taxon>
        <taxon>Enterobacterales</taxon>
        <taxon>Enterobacteriaceae</taxon>
        <taxon>Enterobacter</taxon>
        <taxon>Enterobacter cloacae complex</taxon>
    </lineage>
</organism>
<gene>
    <name evidence="3" type="ORF">MRY18106EAS_P0750</name>
</gene>
<proteinExistence type="predicted"/>
<sequence length="179" mass="20637">MNHKQLMYNVNHKHKALLVTDNNFLAEGVVSVFRYKLSHLKVEVIKITHEDFSMVENFCADSFKVVFIDIPPPLFYFGGESGSILRNRVVAMKISPPSILKKIKIIKPNKKNNFSFECLSQKQIEFLSLVLRGATERTISKVMNISVKTVSAHGRNVRIKMGLENRNHFLQFVNFMRII</sequence>
<reference evidence="3" key="1">
    <citation type="submission" date="2019-03" db="EMBL/GenBank/DDBJ databases">
        <title>Complete genome sequences of Enterobacter asburiae str. MRY18-106 isolated from a patient in Japan.</title>
        <authorList>
            <person name="Sekizuka T."/>
            <person name="Matsui M."/>
            <person name="Takara T."/>
            <person name="Uechi A."/>
            <person name="Harakuni M."/>
            <person name="Kimura T."/>
            <person name="Suzuki S."/>
            <person name="Kuroda M."/>
        </authorList>
    </citation>
    <scope>NUCLEOTIDE SEQUENCE</scope>
    <source>
        <strain evidence="3">MRY18-106</strain>
        <plasmid evidence="3">pMRY18-106EAS_1</plasmid>
    </source>
</reference>
<protein>
    <recommendedName>
        <fullName evidence="2">HTH luxR-type domain-containing protein</fullName>
    </recommendedName>
</protein>
<evidence type="ECO:0000259" key="2">
    <source>
        <dbReference type="PROSITE" id="PS50043"/>
    </source>
</evidence>
<dbReference type="EMBL" id="AP019534">
    <property type="protein sequence ID" value="BBI97878.1"/>
    <property type="molecule type" value="Genomic_DNA"/>
</dbReference>
<dbReference type="PROSITE" id="PS50043">
    <property type="entry name" value="HTH_LUXR_2"/>
    <property type="match status" value="1"/>
</dbReference>
<dbReference type="AlphaFoldDB" id="A0A455W319"/>
<dbReference type="Gene3D" id="1.10.10.10">
    <property type="entry name" value="Winged helix-like DNA-binding domain superfamily/Winged helix DNA-binding domain"/>
    <property type="match status" value="1"/>
</dbReference>
<geneLocation type="plasmid" evidence="3">
    <name>pMRY18-106EAS_1</name>
</geneLocation>
<evidence type="ECO:0000256" key="1">
    <source>
        <dbReference type="ARBA" id="ARBA00023125"/>
    </source>
</evidence>
<feature type="domain" description="HTH luxR-type" evidence="2">
    <location>
        <begin position="112"/>
        <end position="177"/>
    </location>
</feature>
<keyword evidence="1" id="KW-0238">DNA-binding</keyword>
<dbReference type="InterPro" id="IPR036388">
    <property type="entry name" value="WH-like_DNA-bd_sf"/>
</dbReference>
<dbReference type="CDD" id="cd06170">
    <property type="entry name" value="LuxR_C_like"/>
    <property type="match status" value="1"/>
</dbReference>
<dbReference type="InterPro" id="IPR000792">
    <property type="entry name" value="Tscrpt_reg_LuxR_C"/>
</dbReference>
<keyword evidence="3" id="KW-0614">Plasmid</keyword>
<dbReference type="PRINTS" id="PR00038">
    <property type="entry name" value="HTHLUXR"/>
</dbReference>
<dbReference type="SMART" id="SM00421">
    <property type="entry name" value="HTH_LUXR"/>
    <property type="match status" value="1"/>
</dbReference>
<dbReference type="Pfam" id="PF00196">
    <property type="entry name" value="GerE"/>
    <property type="match status" value="1"/>
</dbReference>
<dbReference type="InterPro" id="IPR016032">
    <property type="entry name" value="Sig_transdc_resp-reg_C-effctor"/>
</dbReference>
<dbReference type="SUPFAM" id="SSF46894">
    <property type="entry name" value="C-terminal effector domain of the bipartite response regulators"/>
    <property type="match status" value="1"/>
</dbReference>